<accession>A0A8S5Q0F8</accession>
<organism evidence="1">
    <name type="scientific">Myoviridae sp. ctBtT5</name>
    <dbReference type="NCBI Taxonomy" id="2825048"/>
    <lineage>
        <taxon>Viruses</taxon>
        <taxon>Duplodnaviria</taxon>
        <taxon>Heunggongvirae</taxon>
        <taxon>Uroviricota</taxon>
        <taxon>Caudoviricetes</taxon>
    </lineage>
</organism>
<protein>
    <submittedName>
        <fullName evidence="1">Uncharacterized protein</fullName>
    </submittedName>
</protein>
<proteinExistence type="predicted"/>
<name>A0A8S5Q0F8_9CAUD</name>
<reference evidence="1" key="1">
    <citation type="journal article" date="2021" name="Proc. Natl. Acad. Sci. U.S.A.">
        <title>A Catalog of Tens of Thousands of Viruses from Human Metagenomes Reveals Hidden Associations with Chronic Diseases.</title>
        <authorList>
            <person name="Tisza M.J."/>
            <person name="Buck C.B."/>
        </authorList>
    </citation>
    <scope>NUCLEOTIDE SEQUENCE</scope>
    <source>
        <strain evidence="1">CtBtT5</strain>
    </source>
</reference>
<dbReference type="EMBL" id="BK015540">
    <property type="protein sequence ID" value="DAE12004.1"/>
    <property type="molecule type" value="Genomic_DNA"/>
</dbReference>
<sequence>MIVKKGGRHSGENSHTYSLYWRCIMTIRYKSCSYFRYYWGPRTIQKIRNFSIENTKFLENENKTPRRTARLLHR</sequence>
<evidence type="ECO:0000313" key="1">
    <source>
        <dbReference type="EMBL" id="DAE12004.1"/>
    </source>
</evidence>